<keyword evidence="2" id="KW-1185">Reference proteome</keyword>
<name>A0ACA9SW80_9GLOM</name>
<evidence type="ECO:0000313" key="2">
    <source>
        <dbReference type="Proteomes" id="UP000789920"/>
    </source>
</evidence>
<gene>
    <name evidence="1" type="ORF">RPERSI_LOCUS34720</name>
</gene>
<evidence type="ECO:0000313" key="1">
    <source>
        <dbReference type="EMBL" id="CAG8847620.1"/>
    </source>
</evidence>
<comment type="caution">
    <text evidence="1">The sequence shown here is derived from an EMBL/GenBank/DDBJ whole genome shotgun (WGS) entry which is preliminary data.</text>
</comment>
<protein>
    <submittedName>
        <fullName evidence="1">22986_t:CDS:1</fullName>
    </submittedName>
</protein>
<reference evidence="1" key="1">
    <citation type="submission" date="2021-06" db="EMBL/GenBank/DDBJ databases">
        <authorList>
            <person name="Kallberg Y."/>
            <person name="Tangrot J."/>
            <person name="Rosling A."/>
        </authorList>
    </citation>
    <scope>NUCLEOTIDE SEQUENCE</scope>
    <source>
        <strain evidence="1">MA461A</strain>
    </source>
</reference>
<proteinExistence type="predicted"/>
<dbReference type="Proteomes" id="UP000789920">
    <property type="component" value="Unassembled WGS sequence"/>
</dbReference>
<feature type="non-terminal residue" evidence="1">
    <location>
        <position position="56"/>
    </location>
</feature>
<organism evidence="1 2">
    <name type="scientific">Racocetra persica</name>
    <dbReference type="NCBI Taxonomy" id="160502"/>
    <lineage>
        <taxon>Eukaryota</taxon>
        <taxon>Fungi</taxon>
        <taxon>Fungi incertae sedis</taxon>
        <taxon>Mucoromycota</taxon>
        <taxon>Glomeromycotina</taxon>
        <taxon>Glomeromycetes</taxon>
        <taxon>Diversisporales</taxon>
        <taxon>Gigasporaceae</taxon>
        <taxon>Racocetra</taxon>
    </lineage>
</organism>
<accession>A0ACA9SW80</accession>
<dbReference type="EMBL" id="CAJVQC010156836">
    <property type="protein sequence ID" value="CAG8847620.1"/>
    <property type="molecule type" value="Genomic_DNA"/>
</dbReference>
<feature type="non-terminal residue" evidence="1">
    <location>
        <position position="1"/>
    </location>
</feature>
<sequence>NEMTSESNSIPDGIINGGINTVVTTVANGDWVTVRKRGSKRRGASRGRGGNRGGRR</sequence>